<reference evidence="3 4" key="1">
    <citation type="journal article" date="2020" name="G3 (Bethesda)">
        <title>Improved Reference Genome for Cyclotella cryptica CCMP332, a Model for Cell Wall Morphogenesis, Salinity Adaptation, and Lipid Production in Diatoms (Bacillariophyta).</title>
        <authorList>
            <person name="Roberts W.R."/>
            <person name="Downey K.M."/>
            <person name="Ruck E.C."/>
            <person name="Traller J.C."/>
            <person name="Alverson A.J."/>
        </authorList>
    </citation>
    <scope>NUCLEOTIDE SEQUENCE [LARGE SCALE GENOMIC DNA]</scope>
    <source>
        <strain evidence="3 4">CCMP332</strain>
    </source>
</reference>
<feature type="signal peptide" evidence="2">
    <location>
        <begin position="1"/>
        <end position="21"/>
    </location>
</feature>
<comment type="caution">
    <text evidence="3">The sequence shown here is derived from an EMBL/GenBank/DDBJ whole genome shotgun (WGS) entry which is preliminary data.</text>
</comment>
<sequence>MRVPKAAFATFMALLLHASAAQLMRSTGLRRDQRRRDLNEDAEFGIALSMSVPDEDITFETSISLPLSMSVPAVIRPLGAKAGKDAIVGRPLVEFTAGSFTETSSEFETELTPSQFTLASSELTPETEVSVSTEVNAVTEVSTAFESIEVNASEIDSVAPVQTVTPAPTIVADGTDSKAAKESFVKVDKVSTDSASFAGDNLIEIDSAQPVVPTPPADPGFSGKSGKMP</sequence>
<feature type="region of interest" description="Disordered" evidence="1">
    <location>
        <begin position="206"/>
        <end position="229"/>
    </location>
</feature>
<protein>
    <submittedName>
        <fullName evidence="3">Uncharacterized protein</fullName>
    </submittedName>
</protein>
<dbReference type="Proteomes" id="UP001516023">
    <property type="component" value="Unassembled WGS sequence"/>
</dbReference>
<evidence type="ECO:0000313" key="3">
    <source>
        <dbReference type="EMBL" id="KAL3796971.1"/>
    </source>
</evidence>
<proteinExistence type="predicted"/>
<evidence type="ECO:0000313" key="4">
    <source>
        <dbReference type="Proteomes" id="UP001516023"/>
    </source>
</evidence>
<evidence type="ECO:0000256" key="2">
    <source>
        <dbReference type="SAM" id="SignalP"/>
    </source>
</evidence>
<keyword evidence="4" id="KW-1185">Reference proteome</keyword>
<keyword evidence="2" id="KW-0732">Signal</keyword>
<name>A0ABD3QBY1_9STRA</name>
<dbReference type="AlphaFoldDB" id="A0ABD3QBY1"/>
<dbReference type="EMBL" id="JABMIG020000058">
    <property type="protein sequence ID" value="KAL3796971.1"/>
    <property type="molecule type" value="Genomic_DNA"/>
</dbReference>
<organism evidence="3 4">
    <name type="scientific">Cyclotella cryptica</name>
    <dbReference type="NCBI Taxonomy" id="29204"/>
    <lineage>
        <taxon>Eukaryota</taxon>
        <taxon>Sar</taxon>
        <taxon>Stramenopiles</taxon>
        <taxon>Ochrophyta</taxon>
        <taxon>Bacillariophyta</taxon>
        <taxon>Coscinodiscophyceae</taxon>
        <taxon>Thalassiosirophycidae</taxon>
        <taxon>Stephanodiscales</taxon>
        <taxon>Stephanodiscaceae</taxon>
        <taxon>Cyclotella</taxon>
    </lineage>
</organism>
<feature type="chain" id="PRO_5044894390" evidence="2">
    <location>
        <begin position="22"/>
        <end position="229"/>
    </location>
</feature>
<accession>A0ABD3QBY1</accession>
<evidence type="ECO:0000256" key="1">
    <source>
        <dbReference type="SAM" id="MobiDB-lite"/>
    </source>
</evidence>
<gene>
    <name evidence="3" type="ORF">HJC23_000724</name>
</gene>